<protein>
    <recommendedName>
        <fullName evidence="5">Glycosyl transferase family 1 domain-containing protein</fullName>
    </recommendedName>
</protein>
<dbReference type="EMBL" id="MEVI01000001">
    <property type="protein sequence ID" value="OGC55739.1"/>
    <property type="molecule type" value="Genomic_DNA"/>
</dbReference>
<dbReference type="InterPro" id="IPR001296">
    <property type="entry name" value="Glyco_trans_1"/>
</dbReference>
<evidence type="ECO:0000313" key="4">
    <source>
        <dbReference type="Proteomes" id="UP000176504"/>
    </source>
</evidence>
<dbReference type="AlphaFoldDB" id="A0A1F4VF03"/>
<dbReference type="GO" id="GO:0016757">
    <property type="term" value="F:glycosyltransferase activity"/>
    <property type="evidence" value="ECO:0007669"/>
    <property type="project" value="InterPro"/>
</dbReference>
<reference evidence="3 4" key="1">
    <citation type="journal article" date="2016" name="Nat. Commun.">
        <title>Thousands of microbial genomes shed light on interconnected biogeochemical processes in an aquifer system.</title>
        <authorList>
            <person name="Anantharaman K."/>
            <person name="Brown C.T."/>
            <person name="Hug L.A."/>
            <person name="Sharon I."/>
            <person name="Castelle C.J."/>
            <person name="Probst A.J."/>
            <person name="Thomas B.C."/>
            <person name="Singh A."/>
            <person name="Wilkins M.J."/>
            <person name="Karaoz U."/>
            <person name="Brodie E.L."/>
            <person name="Williams K.H."/>
            <person name="Hubbard S.S."/>
            <person name="Banfield J.F."/>
        </authorList>
    </citation>
    <scope>NUCLEOTIDE SEQUENCE [LARGE SCALE GENOMIC DNA]</scope>
</reference>
<comment type="caution">
    <text evidence="3">The sequence shown here is derived from an EMBL/GenBank/DDBJ whole genome shotgun (WGS) entry which is preliminary data.</text>
</comment>
<evidence type="ECO:0000313" key="3">
    <source>
        <dbReference type="EMBL" id="OGC55739.1"/>
    </source>
</evidence>
<dbReference type="SUPFAM" id="SSF53756">
    <property type="entry name" value="UDP-Glycosyltransferase/glycogen phosphorylase"/>
    <property type="match status" value="1"/>
</dbReference>
<feature type="domain" description="Glycosyltransferase subfamily 4-like N-terminal" evidence="2">
    <location>
        <begin position="17"/>
        <end position="189"/>
    </location>
</feature>
<dbReference type="Pfam" id="PF00534">
    <property type="entry name" value="Glycos_transf_1"/>
    <property type="match status" value="1"/>
</dbReference>
<dbReference type="Gene3D" id="3.40.50.2000">
    <property type="entry name" value="Glycogen Phosphorylase B"/>
    <property type="match status" value="2"/>
</dbReference>
<evidence type="ECO:0000259" key="1">
    <source>
        <dbReference type="Pfam" id="PF00534"/>
    </source>
</evidence>
<dbReference type="PANTHER" id="PTHR45947">
    <property type="entry name" value="SULFOQUINOVOSYL TRANSFERASE SQD2"/>
    <property type="match status" value="1"/>
</dbReference>
<evidence type="ECO:0000259" key="2">
    <source>
        <dbReference type="Pfam" id="PF13439"/>
    </source>
</evidence>
<proteinExistence type="predicted"/>
<dbReference type="Pfam" id="PF13439">
    <property type="entry name" value="Glyco_transf_4"/>
    <property type="match status" value="1"/>
</dbReference>
<sequence length="379" mass="43553">MNGPSVALVHDYLIQNGGAERVLEAIHELFPDSVVFTSVFEKNSFPDYYSTWNIQTSGVSNLPFFNVLSKQYTFLYPAVFEAFDLSGFDIIISSWSAWSKAVLTKPNQLHISYCHTPPRFLYKYKGETSKRDAWYYKPFVSFIDNYLRIWDYSASQRPDFLISNSETVRKRIKKFYKRDSSVIYPPVKLKNRVVLTQRPNLVDTNYYLVVSRLAAYKNIDIAIAAFNFLGLPLRIVGTGKEEERLKKINKGNVAFLGRVNDNDLAFLYQNCKGVINPVTDEDFGIVPLEALSYGKPVLAHKSGGHLETIEDGKTGMLFEDLSIQGVIKAVKAFDDVVNANNFESEYLKKSVEKYDESVFKERFRSLVYEKWEEKVQTRI</sequence>
<organism evidence="3 4">
    <name type="scientific">candidate division WWE3 bacterium RIFCSPLOWO2_01_FULL_41_18</name>
    <dbReference type="NCBI Taxonomy" id="1802625"/>
    <lineage>
        <taxon>Bacteria</taxon>
        <taxon>Katanobacteria</taxon>
    </lineage>
</organism>
<dbReference type="InterPro" id="IPR028098">
    <property type="entry name" value="Glyco_trans_4-like_N"/>
</dbReference>
<gene>
    <name evidence="3" type="ORF">A3A78_01730</name>
</gene>
<dbReference type="PANTHER" id="PTHR45947:SF3">
    <property type="entry name" value="SULFOQUINOVOSYL TRANSFERASE SQD2"/>
    <property type="match status" value="1"/>
</dbReference>
<accession>A0A1F4VF03</accession>
<evidence type="ECO:0008006" key="5">
    <source>
        <dbReference type="Google" id="ProtNLM"/>
    </source>
</evidence>
<name>A0A1F4VF03_UNCKA</name>
<dbReference type="InterPro" id="IPR050194">
    <property type="entry name" value="Glycosyltransferase_grp1"/>
</dbReference>
<feature type="domain" description="Glycosyl transferase family 1" evidence="1">
    <location>
        <begin position="203"/>
        <end position="331"/>
    </location>
</feature>
<dbReference type="Proteomes" id="UP000176504">
    <property type="component" value="Unassembled WGS sequence"/>
</dbReference>